<dbReference type="PROSITE" id="PS50859">
    <property type="entry name" value="LONGIN"/>
    <property type="match status" value="1"/>
</dbReference>
<dbReference type="Proteomes" id="UP000631114">
    <property type="component" value="Unassembled WGS sequence"/>
</dbReference>
<evidence type="ECO:0000256" key="2">
    <source>
        <dbReference type="ARBA" id="ARBA00008025"/>
    </source>
</evidence>
<comment type="caution">
    <text evidence="5">The sequence shown here is derived from an EMBL/GenBank/DDBJ whole genome shotgun (WGS) entry which is preliminary data.</text>
</comment>
<dbReference type="InterPro" id="IPR044783">
    <property type="entry name" value="PHYL"/>
</dbReference>
<proteinExistence type="inferred from homology"/>
<keyword evidence="3" id="KW-0472">Membrane</keyword>
<dbReference type="OrthoDB" id="1918034at2759"/>
<sequence length="260" mass="29801">MVSEPSLIHYTCISRGTTVLAEFNSGEQDLRALALQCLECTPHFHRTFSHTVGNRIYGFLIEEPFVYFVILNEELGKHQGFQFLERVKDAFVKVSKKKLVKGVDNLKDHCFHEEFSPVFRRLLSSNEFRSLKSPDTSVVSQNCGVENPRISGKKAISIPLLGKVSKHTKKKKKNPLDEMNDETRDVPMENKVDVCEEVTLTRDFSASMQKNGSYIGHTGRHHAKKMWRRHVWTVLLSFIVLLDYLDARIEDFRTVLCAAS</sequence>
<organism evidence="5 6">
    <name type="scientific">Coptis chinensis</name>
    <dbReference type="NCBI Taxonomy" id="261450"/>
    <lineage>
        <taxon>Eukaryota</taxon>
        <taxon>Viridiplantae</taxon>
        <taxon>Streptophyta</taxon>
        <taxon>Embryophyta</taxon>
        <taxon>Tracheophyta</taxon>
        <taxon>Spermatophyta</taxon>
        <taxon>Magnoliopsida</taxon>
        <taxon>Ranunculales</taxon>
        <taxon>Ranunculaceae</taxon>
        <taxon>Coptidoideae</taxon>
        <taxon>Coptis</taxon>
    </lineage>
</organism>
<dbReference type="Gene3D" id="3.30.450.50">
    <property type="entry name" value="Longin domain"/>
    <property type="match status" value="1"/>
</dbReference>
<evidence type="ECO:0000313" key="5">
    <source>
        <dbReference type="EMBL" id="KAF9601106.1"/>
    </source>
</evidence>
<dbReference type="CDD" id="cd14824">
    <property type="entry name" value="Longin"/>
    <property type="match status" value="1"/>
</dbReference>
<feature type="domain" description="Longin" evidence="4">
    <location>
        <begin position="12"/>
        <end position="119"/>
    </location>
</feature>
<keyword evidence="6" id="KW-1185">Reference proteome</keyword>
<dbReference type="PANTHER" id="PTHR47461:SF3">
    <property type="entry name" value="PHYTOLONGIN PHYL2.2"/>
    <property type="match status" value="1"/>
</dbReference>
<protein>
    <recommendedName>
        <fullName evidence="4">Longin domain-containing protein</fullName>
    </recommendedName>
</protein>
<dbReference type="EMBL" id="JADFTS010000006">
    <property type="protein sequence ID" value="KAF9601106.1"/>
    <property type="molecule type" value="Genomic_DNA"/>
</dbReference>
<comment type="similarity">
    <text evidence="2">Belongs to the synaptobrevin family.</text>
</comment>
<dbReference type="InterPro" id="IPR010908">
    <property type="entry name" value="Longin_dom"/>
</dbReference>
<dbReference type="GO" id="GO:0016020">
    <property type="term" value="C:membrane"/>
    <property type="evidence" value="ECO:0007669"/>
    <property type="project" value="UniProtKB-SubCell"/>
</dbReference>
<gene>
    <name evidence="5" type="ORF">IFM89_017011</name>
</gene>
<dbReference type="SUPFAM" id="SSF64356">
    <property type="entry name" value="SNARE-like"/>
    <property type="match status" value="1"/>
</dbReference>
<reference evidence="5 6" key="1">
    <citation type="submission" date="2020-10" db="EMBL/GenBank/DDBJ databases">
        <title>The Coptis chinensis genome and diversification of protoberbering-type alkaloids.</title>
        <authorList>
            <person name="Wang B."/>
            <person name="Shu S."/>
            <person name="Song C."/>
            <person name="Liu Y."/>
        </authorList>
    </citation>
    <scope>NUCLEOTIDE SEQUENCE [LARGE SCALE GENOMIC DNA]</scope>
    <source>
        <strain evidence="5">HL-2020</strain>
        <tissue evidence="5">Leaf</tissue>
    </source>
</reference>
<comment type="subcellular location">
    <subcellularLocation>
        <location evidence="1">Membrane</location>
    </subcellularLocation>
</comment>
<dbReference type="SMART" id="SM01270">
    <property type="entry name" value="Longin"/>
    <property type="match status" value="1"/>
</dbReference>
<evidence type="ECO:0000259" key="4">
    <source>
        <dbReference type="PROSITE" id="PS50859"/>
    </source>
</evidence>
<dbReference type="InterPro" id="IPR011012">
    <property type="entry name" value="Longin-like_dom_sf"/>
</dbReference>
<name>A0A835LVL4_9MAGN</name>
<dbReference type="PANTHER" id="PTHR47461">
    <property type="entry name" value="PHYTOLONGIN PHYL1.2"/>
    <property type="match status" value="1"/>
</dbReference>
<evidence type="ECO:0000313" key="6">
    <source>
        <dbReference type="Proteomes" id="UP000631114"/>
    </source>
</evidence>
<evidence type="ECO:0000256" key="3">
    <source>
        <dbReference type="ARBA" id="ARBA00023136"/>
    </source>
</evidence>
<accession>A0A835LVL4</accession>
<dbReference type="AlphaFoldDB" id="A0A835LVL4"/>
<evidence type="ECO:0000256" key="1">
    <source>
        <dbReference type="ARBA" id="ARBA00004370"/>
    </source>
</evidence>